<reference evidence="2 3" key="1">
    <citation type="submission" date="2019-07" db="EMBL/GenBank/DDBJ databases">
        <title>Whole genome shotgun sequence of Enterococcus villorum NBRC 100699.</title>
        <authorList>
            <person name="Hosoyama A."/>
            <person name="Uohara A."/>
            <person name="Ohji S."/>
            <person name="Ichikawa N."/>
        </authorList>
    </citation>
    <scope>NUCLEOTIDE SEQUENCE [LARGE SCALE GENOMIC DNA]</scope>
    <source>
        <strain evidence="2 3">NBRC 100699</strain>
    </source>
</reference>
<sequence length="164" mass="18976">MENKDNKAKVSSKIHMIMPLDKANLPWSLLLDADPDKEKVQQYIDSGTGFVWQRDNAILGVIIFVVRKTEFEIMNVAVTSKEQNKGIGYNLLIYTLQELQKIKTTQQKIIVRTGSITSNALHLYRKVGFKATIIERDYFIKNYQEPIYENGKLLRDQVTLEIRV</sequence>
<dbReference type="Proteomes" id="UP000321830">
    <property type="component" value="Unassembled WGS sequence"/>
</dbReference>
<accession>A0A511J5L5</accession>
<organism evidence="2 3">
    <name type="scientific">Enterococcus villorum</name>
    <dbReference type="NCBI Taxonomy" id="112904"/>
    <lineage>
        <taxon>Bacteria</taxon>
        <taxon>Bacillati</taxon>
        <taxon>Bacillota</taxon>
        <taxon>Bacilli</taxon>
        <taxon>Lactobacillales</taxon>
        <taxon>Enterococcaceae</taxon>
        <taxon>Enterococcus</taxon>
    </lineage>
</organism>
<feature type="domain" description="N-acetyltransferase" evidence="1">
    <location>
        <begin position="1"/>
        <end position="155"/>
    </location>
</feature>
<dbReference type="GO" id="GO:0016747">
    <property type="term" value="F:acyltransferase activity, transferring groups other than amino-acyl groups"/>
    <property type="evidence" value="ECO:0007669"/>
    <property type="project" value="InterPro"/>
</dbReference>
<gene>
    <name evidence="2" type="ORF">EVI01_26350</name>
</gene>
<evidence type="ECO:0000313" key="2">
    <source>
        <dbReference type="EMBL" id="GEL93298.1"/>
    </source>
</evidence>
<proteinExistence type="predicted"/>
<dbReference type="InterPro" id="IPR016181">
    <property type="entry name" value="Acyl_CoA_acyltransferase"/>
</dbReference>
<dbReference type="Gene3D" id="3.40.630.30">
    <property type="match status" value="1"/>
</dbReference>
<dbReference type="EMBL" id="BJWF01000068">
    <property type="protein sequence ID" value="GEL93298.1"/>
    <property type="molecule type" value="Genomic_DNA"/>
</dbReference>
<dbReference type="PROSITE" id="PS51186">
    <property type="entry name" value="GNAT"/>
    <property type="match status" value="1"/>
</dbReference>
<dbReference type="Pfam" id="PF13508">
    <property type="entry name" value="Acetyltransf_7"/>
    <property type="match status" value="1"/>
</dbReference>
<evidence type="ECO:0000313" key="3">
    <source>
        <dbReference type="Proteomes" id="UP000321830"/>
    </source>
</evidence>
<keyword evidence="2" id="KW-0808">Transferase</keyword>
<protein>
    <submittedName>
        <fullName evidence="2">N-acetyltransferase</fullName>
    </submittedName>
</protein>
<dbReference type="AlphaFoldDB" id="A0A511J5L5"/>
<dbReference type="CDD" id="cd04301">
    <property type="entry name" value="NAT_SF"/>
    <property type="match status" value="1"/>
</dbReference>
<comment type="caution">
    <text evidence="2">The sequence shown here is derived from an EMBL/GenBank/DDBJ whole genome shotgun (WGS) entry which is preliminary data.</text>
</comment>
<dbReference type="SUPFAM" id="SSF55729">
    <property type="entry name" value="Acyl-CoA N-acyltransferases (Nat)"/>
    <property type="match status" value="1"/>
</dbReference>
<dbReference type="InterPro" id="IPR000182">
    <property type="entry name" value="GNAT_dom"/>
</dbReference>
<evidence type="ECO:0000259" key="1">
    <source>
        <dbReference type="PROSITE" id="PS51186"/>
    </source>
</evidence>
<name>A0A511J5L5_9ENTE</name>